<reference evidence="2" key="1">
    <citation type="journal article" date="2021" name="Proc. Natl. Acad. Sci. U.S.A.">
        <title>A Catalog of Tens of Thousands of Viruses from Human Metagenomes Reveals Hidden Associations with Chronic Diseases.</title>
        <authorList>
            <person name="Tisza M.J."/>
            <person name="Buck C.B."/>
        </authorList>
    </citation>
    <scope>NUCLEOTIDE SEQUENCE</scope>
    <source>
        <strain evidence="2">CtKvA22</strain>
    </source>
</reference>
<evidence type="ECO:0000256" key="1">
    <source>
        <dbReference type="SAM" id="MobiDB-lite"/>
    </source>
</evidence>
<proteinExistence type="predicted"/>
<dbReference type="EMBL" id="BK014860">
    <property type="protein sequence ID" value="DAD79205.1"/>
    <property type="molecule type" value="Genomic_DNA"/>
</dbReference>
<name>A0A8S5MA76_9CAUD</name>
<evidence type="ECO:0008006" key="3">
    <source>
        <dbReference type="Google" id="ProtNLM"/>
    </source>
</evidence>
<accession>A0A8S5MA76</accession>
<evidence type="ECO:0000313" key="2">
    <source>
        <dbReference type="EMBL" id="DAD79205.1"/>
    </source>
</evidence>
<sequence length="203" mass="23558">MEKKTERRDWGEVKNAYITGRESLNKLAEKYEIPLRTIKDRSRKENWVEERKKFRTEVAQKASQKTAKKEVKRLVKLQDVAEDVADLIGQDVERMKKLREKRKSVTPEDVKMIKDLTVALKNIADVMRDVYDIPTIREKLLQAKYDDYKRILAEMEKAPEDSLIVLAETLERVEEDDMEEMDKDSGGAAEGKEGNLEPTAEAD</sequence>
<organism evidence="2">
    <name type="scientific">Siphoviridae sp. ctKvA22</name>
    <dbReference type="NCBI Taxonomy" id="2826246"/>
    <lineage>
        <taxon>Viruses</taxon>
        <taxon>Duplodnaviria</taxon>
        <taxon>Heunggongvirae</taxon>
        <taxon>Uroviricota</taxon>
        <taxon>Caudoviricetes</taxon>
    </lineage>
</organism>
<protein>
    <recommendedName>
        <fullName evidence="3">Terminase small subunit</fullName>
    </recommendedName>
</protein>
<feature type="region of interest" description="Disordered" evidence="1">
    <location>
        <begin position="174"/>
        <end position="203"/>
    </location>
</feature>